<dbReference type="AlphaFoldDB" id="A0A2T5MGQ2"/>
<dbReference type="PROSITE" id="PS50893">
    <property type="entry name" value="ABC_TRANSPORTER_2"/>
    <property type="match status" value="2"/>
</dbReference>
<keyword evidence="6" id="KW-0175">Coiled coil</keyword>
<name>A0A2T5MGQ2_9GAMM</name>
<accession>A0A2T5MGQ2</accession>
<dbReference type="InterPro" id="IPR017871">
    <property type="entry name" value="ABC_transporter-like_CS"/>
</dbReference>
<dbReference type="Pfam" id="PF00005">
    <property type="entry name" value="ABC_tran"/>
    <property type="match status" value="2"/>
</dbReference>
<keyword evidence="3 8" id="KW-0067">ATP-binding</keyword>
<dbReference type="PANTHER" id="PTHR19211">
    <property type="entry name" value="ATP-BINDING TRANSPORT PROTEIN-RELATED"/>
    <property type="match status" value="1"/>
</dbReference>
<evidence type="ECO:0000256" key="4">
    <source>
        <dbReference type="ARBA" id="ARBA00061571"/>
    </source>
</evidence>
<dbReference type="GO" id="GO:0016887">
    <property type="term" value="F:ATP hydrolysis activity"/>
    <property type="evidence" value="ECO:0007669"/>
    <property type="project" value="InterPro"/>
</dbReference>
<evidence type="ECO:0000313" key="8">
    <source>
        <dbReference type="EMBL" id="PTU31764.1"/>
    </source>
</evidence>
<protein>
    <recommendedName>
        <fullName evidence="5">Probable ATP-binding protein YheS</fullName>
    </recommendedName>
</protein>
<evidence type="ECO:0000259" key="7">
    <source>
        <dbReference type="PROSITE" id="PS50893"/>
    </source>
</evidence>
<evidence type="ECO:0000256" key="3">
    <source>
        <dbReference type="ARBA" id="ARBA00022840"/>
    </source>
</evidence>
<dbReference type="InterPro" id="IPR032781">
    <property type="entry name" value="ABC_tran_Xtn"/>
</dbReference>
<dbReference type="InterPro" id="IPR003593">
    <property type="entry name" value="AAA+_ATPase"/>
</dbReference>
<sequence>MISLNNATLRRGARTLLDSVSFTIYPGWHVGVVGKNGTGKSSLFALVLGQLTADTGNVSVSKSLSISTVAQETPALPDQAIEFVLDGDEELRKLERDLVKAEEAHDVPRIAKIHDRLNDIGGYSARARAGQLLHGLGFGSQEQLQAVADFSGGWRMRLNLARALMCRSDLLLLDEPTNHLDLDAAIWLEEFLPTYPGTLLLISHDRDFLDSVCTHTLHVENLKGILYTGNYSTFERTRAERIAVQSASYVKQQRQVTHLQSFINRFKTHASKARQAQSRIKQLEKMQLVAPAHFDSEFSFEFREPERMQSPLVRFDDVKVGYGERTILSGIRFSFQPGDRVGLLGPNGAGKSTFMQTLAGKIEPLAGKVMRDPYLKIGYFAQHQVDQLDLKASPILHLQRFDRTISEQTLRDYLGTFNFRGDRVYEPVGPFSGGEKARLALALVVWQKPNLLLLDEPTNHLDLEMRHALETALQMFEGAVVLVSHDRHMVSTCCEELWLVAEGRCSVFDGDLDDYAKWLTTRDRNAQKDAKPDGGVVAVKVEKKVVDRQQEKTLRDAIKKLEQRMEKLRQWRKQIDDKLLDDSLYVPARKAEVLKLQTDQRGFNAQLETAEEEWLSLSGQLEALQQ</sequence>
<proteinExistence type="inferred from homology"/>
<dbReference type="EMBL" id="QANS01000003">
    <property type="protein sequence ID" value="PTU31764.1"/>
    <property type="molecule type" value="Genomic_DNA"/>
</dbReference>
<dbReference type="PROSITE" id="PS00211">
    <property type="entry name" value="ABC_TRANSPORTER_1"/>
    <property type="match status" value="2"/>
</dbReference>
<keyword evidence="1" id="KW-0677">Repeat</keyword>
<dbReference type="PANTHER" id="PTHR19211:SF14">
    <property type="entry name" value="ATP-BINDING CASSETTE SUB-FAMILY F MEMBER 1"/>
    <property type="match status" value="1"/>
</dbReference>
<dbReference type="Proteomes" id="UP000244248">
    <property type="component" value="Unassembled WGS sequence"/>
</dbReference>
<dbReference type="FunFam" id="3.40.50.300:FF:000011">
    <property type="entry name" value="Putative ABC transporter ATP-binding component"/>
    <property type="match status" value="1"/>
</dbReference>
<dbReference type="FunFam" id="3.40.50.300:FF:002053">
    <property type="entry name" value="ABC transporter ATP-binding protein"/>
    <property type="match status" value="1"/>
</dbReference>
<keyword evidence="9" id="KW-1185">Reference proteome</keyword>
<evidence type="ECO:0000256" key="5">
    <source>
        <dbReference type="ARBA" id="ARBA00069073"/>
    </source>
</evidence>
<evidence type="ECO:0000313" key="9">
    <source>
        <dbReference type="Proteomes" id="UP000244248"/>
    </source>
</evidence>
<dbReference type="SMART" id="SM00382">
    <property type="entry name" value="AAA"/>
    <property type="match status" value="2"/>
</dbReference>
<feature type="domain" description="ABC transporter" evidence="7">
    <location>
        <begin position="313"/>
        <end position="527"/>
    </location>
</feature>
<feature type="domain" description="ABC transporter" evidence="7">
    <location>
        <begin position="2"/>
        <end position="246"/>
    </location>
</feature>
<dbReference type="RefSeq" id="WP_107940318.1">
    <property type="nucleotide sequence ID" value="NZ_QANS01000003.1"/>
</dbReference>
<comment type="caution">
    <text evidence="8">The sequence shown here is derived from an EMBL/GenBank/DDBJ whole genome shotgun (WGS) entry which is preliminary data.</text>
</comment>
<keyword evidence="2" id="KW-0547">Nucleotide-binding</keyword>
<dbReference type="Pfam" id="PF12848">
    <property type="entry name" value="ABC_tran_Xtn"/>
    <property type="match status" value="1"/>
</dbReference>
<feature type="coiled-coil region" evidence="6">
    <location>
        <begin position="551"/>
        <end position="613"/>
    </location>
</feature>
<organism evidence="8 9">
    <name type="scientific">Stenotrophobium rhamnosiphilum</name>
    <dbReference type="NCBI Taxonomy" id="2029166"/>
    <lineage>
        <taxon>Bacteria</taxon>
        <taxon>Pseudomonadati</taxon>
        <taxon>Pseudomonadota</taxon>
        <taxon>Gammaproteobacteria</taxon>
        <taxon>Nevskiales</taxon>
        <taxon>Nevskiaceae</taxon>
        <taxon>Stenotrophobium</taxon>
    </lineage>
</organism>
<dbReference type="InterPro" id="IPR050611">
    <property type="entry name" value="ABCF"/>
</dbReference>
<evidence type="ECO:0000256" key="2">
    <source>
        <dbReference type="ARBA" id="ARBA00022741"/>
    </source>
</evidence>
<gene>
    <name evidence="8" type="ORF">CJD38_10735</name>
</gene>
<dbReference type="GO" id="GO:0005524">
    <property type="term" value="F:ATP binding"/>
    <property type="evidence" value="ECO:0007669"/>
    <property type="project" value="UniProtKB-KW"/>
</dbReference>
<dbReference type="Gene3D" id="3.40.50.300">
    <property type="entry name" value="P-loop containing nucleotide triphosphate hydrolases"/>
    <property type="match status" value="2"/>
</dbReference>
<dbReference type="OrthoDB" id="9808609at2"/>
<dbReference type="CDD" id="cd03221">
    <property type="entry name" value="ABCF_EF-3"/>
    <property type="match status" value="2"/>
</dbReference>
<dbReference type="InterPro" id="IPR003439">
    <property type="entry name" value="ABC_transporter-like_ATP-bd"/>
</dbReference>
<reference evidence="8 9" key="1">
    <citation type="submission" date="2018-04" db="EMBL/GenBank/DDBJ databases">
        <title>Novel species isolated from glacier.</title>
        <authorList>
            <person name="Liu Q."/>
            <person name="Xin Y.-H."/>
        </authorList>
    </citation>
    <scope>NUCLEOTIDE SEQUENCE [LARGE SCALE GENOMIC DNA]</scope>
    <source>
        <strain evidence="8 9">GT1R17</strain>
    </source>
</reference>
<dbReference type="SUPFAM" id="SSF52540">
    <property type="entry name" value="P-loop containing nucleoside triphosphate hydrolases"/>
    <property type="match status" value="2"/>
</dbReference>
<evidence type="ECO:0000256" key="1">
    <source>
        <dbReference type="ARBA" id="ARBA00022737"/>
    </source>
</evidence>
<dbReference type="InterPro" id="IPR027417">
    <property type="entry name" value="P-loop_NTPase"/>
</dbReference>
<evidence type="ECO:0000256" key="6">
    <source>
        <dbReference type="SAM" id="Coils"/>
    </source>
</evidence>
<comment type="similarity">
    <text evidence="4">Belongs to the ABC transporter superfamily. ABCF family. YheS subfamily.</text>
</comment>